<comment type="similarity">
    <text evidence="1 8 9">Belongs to the NAD synthetase family.</text>
</comment>
<keyword evidence="5 8" id="KW-0067">ATP-binding</keyword>
<dbReference type="PANTHER" id="PTHR23090">
    <property type="entry name" value="NH 3 /GLUTAMINE-DEPENDENT NAD + SYNTHETASE"/>
    <property type="match status" value="1"/>
</dbReference>
<dbReference type="CDD" id="cd00553">
    <property type="entry name" value="NAD_synthase"/>
    <property type="match status" value="1"/>
</dbReference>
<organism evidence="12 13">
    <name type="scientific">Halobium palmae</name>
    <dbReference type="NCBI Taxonomy" id="1776492"/>
    <lineage>
        <taxon>Archaea</taxon>
        <taxon>Methanobacteriati</taxon>
        <taxon>Methanobacteriota</taxon>
        <taxon>Stenosarchaea group</taxon>
        <taxon>Halobacteria</taxon>
        <taxon>Halobacteriales</taxon>
        <taxon>Haloferacaceae</taxon>
        <taxon>Halobium</taxon>
    </lineage>
</organism>
<evidence type="ECO:0000256" key="5">
    <source>
        <dbReference type="ARBA" id="ARBA00022840"/>
    </source>
</evidence>
<evidence type="ECO:0000313" key="13">
    <source>
        <dbReference type="Proteomes" id="UP001596328"/>
    </source>
</evidence>
<evidence type="ECO:0000256" key="9">
    <source>
        <dbReference type="RuleBase" id="RU003811"/>
    </source>
</evidence>
<sequence>MSADTDYEFSVLDADAPLDLRLSDDELDAHREHITDFVEETVEAAGADGTVLGLSGGIDSTTVAHLAVEALGEDGLHGLVMPSEVNTEENMSDAERVAENLGIEYDVVGINPIVDSFLDAFPEDDAREKLDSEPLRTAAGNVRVRTRAVLNYFVANAENRIVLGTGNRSETLTGYYTKYGDGAVDCNPIGNLYKQQVRQLAAHVGVPEDLVMKTPSAEMWEGQTDETEMGLSYDHLDAILALHVDGPLSKSATVRTLDGIEAEHVDRVVDLYERSQHKRSMPPAPSAL</sequence>
<dbReference type="Pfam" id="PF02540">
    <property type="entry name" value="NAD_synthase"/>
    <property type="match status" value="1"/>
</dbReference>
<comment type="catalytic activity">
    <reaction evidence="8 10">
        <text>deamido-NAD(+) + NH4(+) + ATP = AMP + diphosphate + NAD(+) + H(+)</text>
        <dbReference type="Rhea" id="RHEA:21188"/>
        <dbReference type="ChEBI" id="CHEBI:15378"/>
        <dbReference type="ChEBI" id="CHEBI:28938"/>
        <dbReference type="ChEBI" id="CHEBI:30616"/>
        <dbReference type="ChEBI" id="CHEBI:33019"/>
        <dbReference type="ChEBI" id="CHEBI:57540"/>
        <dbReference type="ChEBI" id="CHEBI:58437"/>
        <dbReference type="ChEBI" id="CHEBI:456215"/>
        <dbReference type="EC" id="6.3.1.5"/>
    </reaction>
</comment>
<comment type="function">
    <text evidence="8">Catalyzes the ATP-dependent amidation of deamido-NAD to form NAD. Uses ammonia as a nitrogen source.</text>
</comment>
<feature type="binding site" description="in other chain" evidence="8">
    <location>
        <position position="145"/>
    </location>
    <ligand>
        <name>deamido-NAD(+)</name>
        <dbReference type="ChEBI" id="CHEBI:58437"/>
        <note>ligand shared between two neighboring subunits</note>
    </ligand>
</feature>
<feature type="binding site" description="in other chain" evidence="8">
    <location>
        <position position="178"/>
    </location>
    <ligand>
        <name>deamido-NAD(+)</name>
        <dbReference type="ChEBI" id="CHEBI:58437"/>
        <note>ligand shared between two neighboring subunits</note>
    </ligand>
</feature>
<dbReference type="NCBIfam" id="TIGR00552">
    <property type="entry name" value="nadE"/>
    <property type="match status" value="1"/>
</dbReference>
<evidence type="ECO:0000256" key="8">
    <source>
        <dbReference type="HAMAP-Rule" id="MF_00193"/>
    </source>
</evidence>
<evidence type="ECO:0000256" key="3">
    <source>
        <dbReference type="ARBA" id="ARBA00022723"/>
    </source>
</evidence>
<dbReference type="AlphaFoldDB" id="A0ABD5RZF4"/>
<keyword evidence="7 8" id="KW-0520">NAD</keyword>
<name>A0ABD5RZF4_9EURY</name>
<reference evidence="12 13" key="1">
    <citation type="journal article" date="2019" name="Int. J. Syst. Evol. Microbiol.">
        <title>The Global Catalogue of Microorganisms (GCM) 10K type strain sequencing project: providing services to taxonomists for standard genome sequencing and annotation.</title>
        <authorList>
            <consortium name="The Broad Institute Genomics Platform"/>
            <consortium name="The Broad Institute Genome Sequencing Center for Infectious Disease"/>
            <person name="Wu L."/>
            <person name="Ma J."/>
        </authorList>
    </citation>
    <scope>NUCLEOTIDE SEQUENCE [LARGE SCALE GENOMIC DNA]</scope>
    <source>
        <strain evidence="12 13">NBRC 111368</strain>
    </source>
</reference>
<dbReference type="PANTHER" id="PTHR23090:SF9">
    <property type="entry name" value="GLUTAMINE-DEPENDENT NAD(+) SYNTHETASE"/>
    <property type="match status" value="1"/>
</dbReference>
<protein>
    <recommendedName>
        <fullName evidence="8 10">NH(3)-dependent NAD(+) synthetase</fullName>
        <ecNumber evidence="8 10">6.3.1.5</ecNumber>
    </recommendedName>
</protein>
<dbReference type="InterPro" id="IPR022926">
    <property type="entry name" value="NH(3)-dep_NAD(+)_synth"/>
</dbReference>
<accession>A0ABD5RZF4</accession>
<proteinExistence type="inferred from homology"/>
<dbReference type="EC" id="6.3.1.5" evidence="8 10"/>
<evidence type="ECO:0000313" key="12">
    <source>
        <dbReference type="EMBL" id="MFC6724398.1"/>
    </source>
</evidence>
<dbReference type="GO" id="GO:0046872">
    <property type="term" value="F:metal ion binding"/>
    <property type="evidence" value="ECO:0007669"/>
    <property type="project" value="UniProtKB-KW"/>
</dbReference>
<dbReference type="InterPro" id="IPR014729">
    <property type="entry name" value="Rossmann-like_a/b/a_fold"/>
</dbReference>
<dbReference type="GO" id="GO:0008795">
    <property type="term" value="F:NAD+ synthase activity"/>
    <property type="evidence" value="ECO:0007669"/>
    <property type="project" value="UniProtKB-UniRule"/>
</dbReference>
<feature type="binding site" evidence="8">
    <location>
        <position position="216"/>
    </location>
    <ligand>
        <name>ATP</name>
        <dbReference type="ChEBI" id="CHEBI:30616"/>
    </ligand>
</feature>
<dbReference type="InterPro" id="IPR022310">
    <property type="entry name" value="NAD/GMP_synthase"/>
</dbReference>
<dbReference type="Gene3D" id="3.40.50.620">
    <property type="entry name" value="HUPs"/>
    <property type="match status" value="1"/>
</dbReference>
<evidence type="ECO:0000256" key="2">
    <source>
        <dbReference type="ARBA" id="ARBA00022598"/>
    </source>
</evidence>
<feature type="binding site" evidence="8">
    <location>
        <position position="59"/>
    </location>
    <ligand>
        <name>Mg(2+)</name>
        <dbReference type="ChEBI" id="CHEBI:18420"/>
    </ligand>
</feature>
<gene>
    <name evidence="8" type="primary">nadE</name>
    <name evidence="12" type="ORF">ACFQE1_08435</name>
</gene>
<keyword evidence="2 8" id="KW-0436">Ligase</keyword>
<feature type="binding site" evidence="8">
    <location>
        <position position="165"/>
    </location>
    <ligand>
        <name>ATP</name>
        <dbReference type="ChEBI" id="CHEBI:30616"/>
    </ligand>
</feature>
<comment type="pathway">
    <text evidence="8">Cofactor biosynthesis; NAD(+) biosynthesis; NAD(+) from deamido-NAD(+) (ammonia route): step 1/1.</text>
</comment>
<dbReference type="SUPFAM" id="SSF52402">
    <property type="entry name" value="Adenine nucleotide alpha hydrolases-like"/>
    <property type="match status" value="1"/>
</dbReference>
<dbReference type="GO" id="GO:0005524">
    <property type="term" value="F:ATP binding"/>
    <property type="evidence" value="ECO:0007669"/>
    <property type="project" value="UniProtKB-UniRule"/>
</dbReference>
<comment type="caution">
    <text evidence="12">The sequence shown here is derived from an EMBL/GenBank/DDBJ whole genome shotgun (WGS) entry which is preliminary data.</text>
</comment>
<evidence type="ECO:0000256" key="7">
    <source>
        <dbReference type="ARBA" id="ARBA00023027"/>
    </source>
</evidence>
<dbReference type="InterPro" id="IPR003694">
    <property type="entry name" value="NAD_synthase"/>
</dbReference>
<keyword evidence="4 8" id="KW-0547">Nucleotide-binding</keyword>
<dbReference type="NCBIfam" id="NF010587">
    <property type="entry name" value="PRK13980.1"/>
    <property type="match status" value="1"/>
</dbReference>
<feature type="binding site" description="in other chain" evidence="8">
    <location>
        <begin position="277"/>
        <end position="278"/>
    </location>
    <ligand>
        <name>deamido-NAD(+)</name>
        <dbReference type="ChEBI" id="CHEBI:58437"/>
        <note>ligand shared between two neighboring subunits</note>
    </ligand>
</feature>
<feature type="binding site" evidence="8">
    <location>
        <position position="185"/>
    </location>
    <ligand>
        <name>deamido-NAD(+)</name>
        <dbReference type="ChEBI" id="CHEBI:58437"/>
        <note>ligand shared between two neighboring subunits</note>
    </ligand>
</feature>
<keyword evidence="13" id="KW-1185">Reference proteome</keyword>
<dbReference type="GO" id="GO:0009435">
    <property type="term" value="P:NAD+ biosynthetic process"/>
    <property type="evidence" value="ECO:0007669"/>
    <property type="project" value="UniProtKB-UniRule"/>
</dbReference>
<dbReference type="EMBL" id="JBHSWU010000170">
    <property type="protein sequence ID" value="MFC6724398.1"/>
    <property type="molecule type" value="Genomic_DNA"/>
</dbReference>
<evidence type="ECO:0000256" key="4">
    <source>
        <dbReference type="ARBA" id="ARBA00022741"/>
    </source>
</evidence>
<evidence type="ECO:0000256" key="6">
    <source>
        <dbReference type="ARBA" id="ARBA00022842"/>
    </source>
</evidence>
<keyword evidence="6 8" id="KW-0460">Magnesium</keyword>
<feature type="binding site" evidence="8">
    <location>
        <position position="194"/>
    </location>
    <ligand>
        <name>ATP</name>
        <dbReference type="ChEBI" id="CHEBI:30616"/>
    </ligand>
</feature>
<feature type="binding site" evidence="8">
    <location>
        <position position="170"/>
    </location>
    <ligand>
        <name>Mg(2+)</name>
        <dbReference type="ChEBI" id="CHEBI:18420"/>
    </ligand>
</feature>
<keyword evidence="3 8" id="KW-0479">Metal-binding</keyword>
<dbReference type="FunFam" id="3.40.50.620:FF:000106">
    <property type="entry name" value="Glutamine-dependent NAD(+) synthetase"/>
    <property type="match status" value="1"/>
</dbReference>
<comment type="subunit">
    <text evidence="8">Homodimer.</text>
</comment>
<evidence type="ECO:0000256" key="10">
    <source>
        <dbReference type="RuleBase" id="RU003812"/>
    </source>
</evidence>
<evidence type="ECO:0000259" key="11">
    <source>
        <dbReference type="Pfam" id="PF02540"/>
    </source>
</evidence>
<feature type="domain" description="NAD/GMP synthase" evidence="11">
    <location>
        <begin position="32"/>
        <end position="282"/>
    </location>
</feature>
<feature type="binding site" evidence="8">
    <location>
        <begin position="53"/>
        <end position="60"/>
    </location>
    <ligand>
        <name>ATP</name>
        <dbReference type="ChEBI" id="CHEBI:30616"/>
    </ligand>
</feature>
<dbReference type="Proteomes" id="UP001596328">
    <property type="component" value="Unassembled WGS sequence"/>
</dbReference>
<evidence type="ECO:0000256" key="1">
    <source>
        <dbReference type="ARBA" id="ARBA00005859"/>
    </source>
</evidence>
<dbReference type="HAMAP" id="MF_00193">
    <property type="entry name" value="NadE_ammonia_dep"/>
    <property type="match status" value="1"/>
</dbReference>